<reference evidence="2" key="1">
    <citation type="journal article" date="2023" name="Front. Plant Sci.">
        <title>Chromosomal-level genome assembly of Melastoma candidum provides insights into trichome evolution.</title>
        <authorList>
            <person name="Zhong Y."/>
            <person name="Wu W."/>
            <person name="Sun C."/>
            <person name="Zou P."/>
            <person name="Liu Y."/>
            <person name="Dai S."/>
            <person name="Zhou R."/>
        </authorList>
    </citation>
    <scope>NUCLEOTIDE SEQUENCE [LARGE SCALE GENOMIC DNA]</scope>
</reference>
<proteinExistence type="predicted"/>
<comment type="caution">
    <text evidence="1">The sequence shown here is derived from an EMBL/GenBank/DDBJ whole genome shotgun (WGS) entry which is preliminary data.</text>
</comment>
<evidence type="ECO:0000313" key="2">
    <source>
        <dbReference type="Proteomes" id="UP001057402"/>
    </source>
</evidence>
<keyword evidence="2" id="KW-1185">Reference proteome</keyword>
<gene>
    <name evidence="1" type="ORF">MLD38_000672</name>
</gene>
<accession>A0ACB9SAB9</accession>
<dbReference type="EMBL" id="CM042880">
    <property type="protein sequence ID" value="KAI4388335.1"/>
    <property type="molecule type" value="Genomic_DNA"/>
</dbReference>
<organism evidence="1 2">
    <name type="scientific">Melastoma candidum</name>
    <dbReference type="NCBI Taxonomy" id="119954"/>
    <lineage>
        <taxon>Eukaryota</taxon>
        <taxon>Viridiplantae</taxon>
        <taxon>Streptophyta</taxon>
        <taxon>Embryophyta</taxon>
        <taxon>Tracheophyta</taxon>
        <taxon>Spermatophyta</taxon>
        <taxon>Magnoliopsida</taxon>
        <taxon>eudicotyledons</taxon>
        <taxon>Gunneridae</taxon>
        <taxon>Pentapetalae</taxon>
        <taxon>rosids</taxon>
        <taxon>malvids</taxon>
        <taxon>Myrtales</taxon>
        <taxon>Melastomataceae</taxon>
        <taxon>Melastomatoideae</taxon>
        <taxon>Melastomateae</taxon>
        <taxon>Melastoma</taxon>
    </lineage>
</organism>
<evidence type="ECO:0000313" key="1">
    <source>
        <dbReference type="EMBL" id="KAI4388335.1"/>
    </source>
</evidence>
<sequence length="153" mass="17701">MVKLSVELVAGLAFLLVVSHLVLAHRTTITTVEYEEEQREGGARHTESCREEIEKQDHHHCERYLATRHSRPGGSTEEEVMEGPSMRQSLRSCCRQLRQMDEGCRCQEIRMIVREQQRQFAGEEMEEIVRAARDLTSVCGVAPQRCEIRAVWY</sequence>
<dbReference type="Proteomes" id="UP001057402">
    <property type="component" value="Chromosome 1"/>
</dbReference>
<name>A0ACB9SAB9_9MYRT</name>
<protein>
    <submittedName>
        <fullName evidence="1">Uncharacterized protein</fullName>
    </submittedName>
</protein>